<dbReference type="Proteomes" id="UP000483820">
    <property type="component" value="Chromosome II"/>
</dbReference>
<dbReference type="EMBL" id="WUAV01000002">
    <property type="protein sequence ID" value="KAF1766719.1"/>
    <property type="molecule type" value="Genomic_DNA"/>
</dbReference>
<evidence type="ECO:0000313" key="2">
    <source>
        <dbReference type="Proteomes" id="UP000483820"/>
    </source>
</evidence>
<reference evidence="1 2" key="1">
    <citation type="submission" date="2019-12" db="EMBL/GenBank/DDBJ databases">
        <title>Chromosome-level assembly of the Caenorhabditis remanei genome.</title>
        <authorList>
            <person name="Teterina A.A."/>
            <person name="Willis J.H."/>
            <person name="Phillips P.C."/>
        </authorList>
    </citation>
    <scope>NUCLEOTIDE SEQUENCE [LARGE SCALE GENOMIC DNA]</scope>
    <source>
        <strain evidence="1 2">PX506</strain>
        <tissue evidence="1">Whole organism</tissue>
    </source>
</reference>
<dbReference type="KEGG" id="crq:GCK72_006677"/>
<protein>
    <submittedName>
        <fullName evidence="1">Uncharacterized protein</fullName>
    </submittedName>
</protein>
<dbReference type="GeneID" id="9804199"/>
<sequence>MHGSKSEYGFRRHAFSFARPTDFLGTIREETRENARLIDNFDGVPKKTSTMTKSRSVPKKSATFHGLHDLRKCSEFLQKKGRLFEMGMEGYGRDFVE</sequence>
<dbReference type="RefSeq" id="XP_003109891.2">
    <property type="nucleotide sequence ID" value="XM_003109843.2"/>
</dbReference>
<proteinExistence type="predicted"/>
<comment type="caution">
    <text evidence="1">The sequence shown here is derived from an EMBL/GenBank/DDBJ whole genome shotgun (WGS) entry which is preliminary data.</text>
</comment>
<evidence type="ECO:0000313" key="1">
    <source>
        <dbReference type="EMBL" id="KAF1766719.1"/>
    </source>
</evidence>
<dbReference type="AlphaFoldDB" id="A0A6A5HHA2"/>
<name>A0A6A5HHA2_CAERE</name>
<gene>
    <name evidence="1" type="ORF">GCK72_006677</name>
</gene>
<organism evidence="1 2">
    <name type="scientific">Caenorhabditis remanei</name>
    <name type="common">Caenorhabditis vulgaris</name>
    <dbReference type="NCBI Taxonomy" id="31234"/>
    <lineage>
        <taxon>Eukaryota</taxon>
        <taxon>Metazoa</taxon>
        <taxon>Ecdysozoa</taxon>
        <taxon>Nematoda</taxon>
        <taxon>Chromadorea</taxon>
        <taxon>Rhabditida</taxon>
        <taxon>Rhabditina</taxon>
        <taxon>Rhabditomorpha</taxon>
        <taxon>Rhabditoidea</taxon>
        <taxon>Rhabditidae</taxon>
        <taxon>Peloderinae</taxon>
        <taxon>Caenorhabditis</taxon>
    </lineage>
</organism>
<dbReference type="CTD" id="9804199"/>
<accession>A0A6A5HHA2</accession>